<evidence type="ECO:0000256" key="2">
    <source>
        <dbReference type="ARBA" id="ARBA00023125"/>
    </source>
</evidence>
<sequence>MKSNLVKYIDHSSDVPLHKQIEKVLRMLIDTGDYDLGKLLPSEIELSNMFGVSRSTVRQSFNTLVNEGLLERKRGKGTVVAQHGNIITQLNEWISFSKEMKRKGIVIKNYQVQFQEVPCDEELAEIFDVPVGRKVKKLTRVKGDKSVPFVMFESWFHPRIPITDDHDFLKPLNDILEEEYSIIPMRSSEEVQAIMATEELAEILQVEKGMPLLYRKRIVYDAGMRIIEYNKCYYRHDKMKYKIDIVRSV</sequence>
<name>A0A1I6T8Q3_9FLAO</name>
<evidence type="ECO:0000313" key="6">
    <source>
        <dbReference type="Proteomes" id="UP000183209"/>
    </source>
</evidence>
<dbReference type="InterPro" id="IPR000524">
    <property type="entry name" value="Tscrpt_reg_HTH_GntR"/>
</dbReference>
<evidence type="ECO:0000313" key="5">
    <source>
        <dbReference type="EMBL" id="SFS85611.1"/>
    </source>
</evidence>
<accession>A0A1I6T8Q3</accession>
<evidence type="ECO:0000256" key="3">
    <source>
        <dbReference type="ARBA" id="ARBA00023163"/>
    </source>
</evidence>
<dbReference type="InterPro" id="IPR050679">
    <property type="entry name" value="Bact_HTH_transcr_reg"/>
</dbReference>
<dbReference type="PANTHER" id="PTHR44846">
    <property type="entry name" value="MANNOSYL-D-GLYCERATE TRANSPORT/METABOLISM SYSTEM REPRESSOR MNGR-RELATED"/>
    <property type="match status" value="1"/>
</dbReference>
<dbReference type="PROSITE" id="PS50949">
    <property type="entry name" value="HTH_GNTR"/>
    <property type="match status" value="1"/>
</dbReference>
<dbReference type="InterPro" id="IPR036388">
    <property type="entry name" value="WH-like_DNA-bd_sf"/>
</dbReference>
<dbReference type="RefSeq" id="WP_074978482.1">
    <property type="nucleotide sequence ID" value="NZ_FPAG01000005.1"/>
</dbReference>
<dbReference type="OrthoDB" id="9815017at2"/>
<evidence type="ECO:0000259" key="4">
    <source>
        <dbReference type="PROSITE" id="PS50949"/>
    </source>
</evidence>
<dbReference type="InterPro" id="IPR011663">
    <property type="entry name" value="UTRA"/>
</dbReference>
<dbReference type="PRINTS" id="PR00035">
    <property type="entry name" value="HTHGNTR"/>
</dbReference>
<gene>
    <name evidence="5" type="ORF">SAMN04487906_1917</name>
</gene>
<dbReference type="Gene3D" id="1.10.10.10">
    <property type="entry name" value="Winged helix-like DNA-binding domain superfamily/Winged helix DNA-binding domain"/>
    <property type="match status" value="1"/>
</dbReference>
<dbReference type="PANTHER" id="PTHR44846:SF1">
    <property type="entry name" value="MANNOSYL-D-GLYCERATE TRANSPORT_METABOLISM SYSTEM REPRESSOR MNGR-RELATED"/>
    <property type="match status" value="1"/>
</dbReference>
<dbReference type="GO" id="GO:0003677">
    <property type="term" value="F:DNA binding"/>
    <property type="evidence" value="ECO:0007669"/>
    <property type="project" value="UniProtKB-KW"/>
</dbReference>
<proteinExistence type="predicted"/>
<dbReference type="EMBL" id="FPAG01000005">
    <property type="protein sequence ID" value="SFS85611.1"/>
    <property type="molecule type" value="Genomic_DNA"/>
</dbReference>
<dbReference type="AlphaFoldDB" id="A0A1I6T8Q3"/>
<dbReference type="SUPFAM" id="SSF64288">
    <property type="entry name" value="Chorismate lyase-like"/>
    <property type="match status" value="1"/>
</dbReference>
<evidence type="ECO:0000256" key="1">
    <source>
        <dbReference type="ARBA" id="ARBA00023015"/>
    </source>
</evidence>
<dbReference type="SMART" id="SM00345">
    <property type="entry name" value="HTH_GNTR"/>
    <property type="match status" value="1"/>
</dbReference>
<dbReference type="GO" id="GO:0003700">
    <property type="term" value="F:DNA-binding transcription factor activity"/>
    <property type="evidence" value="ECO:0007669"/>
    <property type="project" value="InterPro"/>
</dbReference>
<dbReference type="InterPro" id="IPR028978">
    <property type="entry name" value="Chorismate_lyase_/UTRA_dom_sf"/>
</dbReference>
<dbReference type="Proteomes" id="UP000183209">
    <property type="component" value="Unassembled WGS sequence"/>
</dbReference>
<dbReference type="InterPro" id="IPR036390">
    <property type="entry name" value="WH_DNA-bd_sf"/>
</dbReference>
<protein>
    <submittedName>
        <fullName evidence="5">GntR family transcriptional regulator</fullName>
    </submittedName>
</protein>
<keyword evidence="3" id="KW-0804">Transcription</keyword>
<dbReference type="SUPFAM" id="SSF46785">
    <property type="entry name" value="Winged helix' DNA-binding domain"/>
    <property type="match status" value="1"/>
</dbReference>
<keyword evidence="2" id="KW-0238">DNA-binding</keyword>
<dbReference type="Gene3D" id="3.40.1410.10">
    <property type="entry name" value="Chorismate lyase-like"/>
    <property type="match status" value="1"/>
</dbReference>
<dbReference type="Pfam" id="PF00392">
    <property type="entry name" value="GntR"/>
    <property type="match status" value="1"/>
</dbReference>
<organism evidence="5 6">
    <name type="scientific">Zhouia amylolytica</name>
    <dbReference type="NCBI Taxonomy" id="376730"/>
    <lineage>
        <taxon>Bacteria</taxon>
        <taxon>Pseudomonadati</taxon>
        <taxon>Bacteroidota</taxon>
        <taxon>Flavobacteriia</taxon>
        <taxon>Flavobacteriales</taxon>
        <taxon>Flavobacteriaceae</taxon>
        <taxon>Zhouia</taxon>
    </lineage>
</organism>
<dbReference type="Pfam" id="PF07702">
    <property type="entry name" value="UTRA"/>
    <property type="match status" value="1"/>
</dbReference>
<keyword evidence="1" id="KW-0805">Transcription regulation</keyword>
<reference evidence="5 6" key="1">
    <citation type="submission" date="2016-10" db="EMBL/GenBank/DDBJ databases">
        <authorList>
            <person name="de Groot N.N."/>
        </authorList>
    </citation>
    <scope>NUCLEOTIDE SEQUENCE [LARGE SCALE GENOMIC DNA]</scope>
    <source>
        <strain evidence="5 6">CGMCC 1.6114</strain>
    </source>
</reference>
<dbReference type="SMART" id="SM00866">
    <property type="entry name" value="UTRA"/>
    <property type="match status" value="1"/>
</dbReference>
<feature type="domain" description="HTH gntR-type" evidence="4">
    <location>
        <begin position="15"/>
        <end position="83"/>
    </location>
</feature>
<dbReference type="GO" id="GO:0045892">
    <property type="term" value="P:negative regulation of DNA-templated transcription"/>
    <property type="evidence" value="ECO:0007669"/>
    <property type="project" value="TreeGrafter"/>
</dbReference>
<dbReference type="CDD" id="cd07377">
    <property type="entry name" value="WHTH_GntR"/>
    <property type="match status" value="1"/>
</dbReference>